<organism evidence="2 3">
    <name type="scientific">Castilleja foliolosa</name>
    <dbReference type="NCBI Taxonomy" id="1961234"/>
    <lineage>
        <taxon>Eukaryota</taxon>
        <taxon>Viridiplantae</taxon>
        <taxon>Streptophyta</taxon>
        <taxon>Embryophyta</taxon>
        <taxon>Tracheophyta</taxon>
        <taxon>Spermatophyta</taxon>
        <taxon>Magnoliopsida</taxon>
        <taxon>eudicotyledons</taxon>
        <taxon>Gunneridae</taxon>
        <taxon>Pentapetalae</taxon>
        <taxon>asterids</taxon>
        <taxon>lamiids</taxon>
        <taxon>Lamiales</taxon>
        <taxon>Orobanchaceae</taxon>
        <taxon>Pedicularideae</taxon>
        <taxon>Castillejinae</taxon>
        <taxon>Castilleja</taxon>
    </lineage>
</organism>
<reference evidence="3" key="1">
    <citation type="journal article" date="2024" name="IScience">
        <title>Strigolactones Initiate the Formation of Haustorium-like Structures in Castilleja.</title>
        <authorList>
            <person name="Buerger M."/>
            <person name="Peterson D."/>
            <person name="Chory J."/>
        </authorList>
    </citation>
    <scope>NUCLEOTIDE SEQUENCE [LARGE SCALE GENOMIC DNA]</scope>
</reference>
<feature type="signal peptide" evidence="1">
    <location>
        <begin position="1"/>
        <end position="22"/>
    </location>
</feature>
<keyword evidence="3" id="KW-1185">Reference proteome</keyword>
<name>A0ABD3D4W9_9LAMI</name>
<proteinExistence type="predicted"/>
<dbReference type="EMBL" id="JAVIJP010000026">
    <property type="protein sequence ID" value="KAL3636757.1"/>
    <property type="molecule type" value="Genomic_DNA"/>
</dbReference>
<evidence type="ECO:0008006" key="4">
    <source>
        <dbReference type="Google" id="ProtNLM"/>
    </source>
</evidence>
<evidence type="ECO:0000256" key="1">
    <source>
        <dbReference type="SAM" id="SignalP"/>
    </source>
</evidence>
<comment type="caution">
    <text evidence="2">The sequence shown here is derived from an EMBL/GenBank/DDBJ whole genome shotgun (WGS) entry which is preliminary data.</text>
</comment>
<feature type="chain" id="PRO_5044773581" description="Secreted protein" evidence="1">
    <location>
        <begin position="23"/>
        <end position="72"/>
    </location>
</feature>
<accession>A0ABD3D4W9</accession>
<dbReference type="Proteomes" id="UP001632038">
    <property type="component" value="Unassembled WGS sequence"/>
</dbReference>
<evidence type="ECO:0000313" key="2">
    <source>
        <dbReference type="EMBL" id="KAL3636757.1"/>
    </source>
</evidence>
<keyword evidence="1" id="KW-0732">Signal</keyword>
<gene>
    <name evidence="2" type="ORF">CASFOL_019056</name>
</gene>
<sequence length="72" mass="8229">MMIALCSMMALLYKALFTDVLGLRQTEGVWVRRFQDGFKRRDRGHHRDGCRLELDGELGARRASDLSTGFVP</sequence>
<dbReference type="AlphaFoldDB" id="A0ABD3D4W9"/>
<protein>
    <recommendedName>
        <fullName evidence="4">Secreted protein</fullName>
    </recommendedName>
</protein>
<evidence type="ECO:0000313" key="3">
    <source>
        <dbReference type="Proteomes" id="UP001632038"/>
    </source>
</evidence>